<protein>
    <recommendedName>
        <fullName evidence="4">SH3b domain-containing protein</fullName>
    </recommendedName>
</protein>
<evidence type="ECO:0000256" key="1">
    <source>
        <dbReference type="SAM" id="MobiDB-lite"/>
    </source>
</evidence>
<sequence>MPNREDIAWFKQTFATRLQAALAGTPFSLDFLVALACQETGEVWPLLRRAGLPEAKILALCVGDTLDASAGRGAFPRTRAELEAAPQGPQMFQIARQALVEMAQYVPEYRPPAKKPDKFCHGFGLFQRDLQFFKTDPQYFLQQRYAQFQDTLAHALQELVDKRKRIGLDHVDPLSVLDMVAIAIAYNTGRYDPRKGLKQGYRPPGGKYYGESVFDYLRLSETVAGGGAPALIPAAAPGEAIVPPPSPVTATGAILRVDTRVSTLYLRSAPKISTPTRANVVGELPDGQPVRALDDTPVNGFLAVETSLAGALLRGWAATRYLVPAPDLHEIPVLPPPPATTTAPGAADTRTVPSGPIPAVWMPRAGNSITRRTAPADAHSLNETGQPGRQGTTPEDLRKEIAAIIAWLDSENPAYKRYQPRNGLTFCNIYTHDFCHLAGAYLPRVWWSSPALLKWQQGQTVQPLIGDTLREMRANDLFRWLRDFGADFGWRQTGTLDKLQLAANQGALGLIVARRKEDGRSGHIVMVVPETDAQRARRDAAGSVTAPLQSQAGASNFRYGTGQGAWWNRETFAEFAFWIHA</sequence>
<dbReference type="AlphaFoldDB" id="A0A0R0AFZ1"/>
<organism evidence="2 3">
    <name type="scientific">Stenotrophomonas panacihumi</name>
    <dbReference type="NCBI Taxonomy" id="676599"/>
    <lineage>
        <taxon>Bacteria</taxon>
        <taxon>Pseudomonadati</taxon>
        <taxon>Pseudomonadota</taxon>
        <taxon>Gammaproteobacteria</taxon>
        <taxon>Lysobacterales</taxon>
        <taxon>Lysobacteraceae</taxon>
        <taxon>Stenotrophomonas</taxon>
    </lineage>
</organism>
<gene>
    <name evidence="2" type="ORF">ARC20_09810</name>
</gene>
<dbReference type="RefSeq" id="WP_057646413.1">
    <property type="nucleotide sequence ID" value="NZ_LLXU01000074.1"/>
</dbReference>
<dbReference type="Proteomes" id="UP000051802">
    <property type="component" value="Unassembled WGS sequence"/>
</dbReference>
<evidence type="ECO:0008006" key="4">
    <source>
        <dbReference type="Google" id="ProtNLM"/>
    </source>
</evidence>
<feature type="compositionally biased region" description="Low complexity" evidence="1">
    <location>
        <begin position="340"/>
        <end position="351"/>
    </location>
</feature>
<keyword evidence="3" id="KW-1185">Reference proteome</keyword>
<name>A0A0R0AFZ1_9GAMM</name>
<dbReference type="Gene3D" id="3.90.1720.10">
    <property type="entry name" value="endopeptidase domain like (from Nostoc punctiforme)"/>
    <property type="match status" value="1"/>
</dbReference>
<reference evidence="2 3" key="1">
    <citation type="submission" date="2015-10" db="EMBL/GenBank/DDBJ databases">
        <title>Genome sequencing and analysis of members of genus Stenotrophomonas.</title>
        <authorList>
            <person name="Patil P.P."/>
            <person name="Midha S."/>
            <person name="Patil P.B."/>
        </authorList>
    </citation>
    <scope>NUCLEOTIDE SEQUENCE [LARGE SCALE GENOMIC DNA]</scope>
    <source>
        <strain evidence="2 3">JCM 16536</strain>
    </source>
</reference>
<feature type="region of interest" description="Disordered" evidence="1">
    <location>
        <begin position="339"/>
        <end position="359"/>
    </location>
</feature>
<dbReference type="OrthoDB" id="9798982at2"/>
<proteinExistence type="predicted"/>
<dbReference type="EMBL" id="LLXU01000074">
    <property type="protein sequence ID" value="KRG43717.1"/>
    <property type="molecule type" value="Genomic_DNA"/>
</dbReference>
<evidence type="ECO:0000313" key="3">
    <source>
        <dbReference type="Proteomes" id="UP000051802"/>
    </source>
</evidence>
<accession>A0A0R0AFZ1</accession>
<evidence type="ECO:0000313" key="2">
    <source>
        <dbReference type="EMBL" id="KRG43717.1"/>
    </source>
</evidence>
<comment type="caution">
    <text evidence="2">The sequence shown here is derived from an EMBL/GenBank/DDBJ whole genome shotgun (WGS) entry which is preliminary data.</text>
</comment>